<comment type="caution">
    <text evidence="1">The sequence shown here is derived from an EMBL/GenBank/DDBJ whole genome shotgun (WGS) entry which is preliminary data.</text>
</comment>
<name>A0A9P8Y7V4_9PEZI</name>
<dbReference type="AlphaFoldDB" id="A0A9P8Y7V4"/>
<protein>
    <submittedName>
        <fullName evidence="1">Uncharacterized protein</fullName>
    </submittedName>
</protein>
<dbReference type="RefSeq" id="XP_046012286.1">
    <property type="nucleotide sequence ID" value="XM_046153807.1"/>
</dbReference>
<evidence type="ECO:0000313" key="2">
    <source>
        <dbReference type="Proteomes" id="UP000756346"/>
    </source>
</evidence>
<dbReference type="EMBL" id="JAGTJQ010000005">
    <property type="protein sequence ID" value="KAH7030606.1"/>
    <property type="molecule type" value="Genomic_DNA"/>
</dbReference>
<organism evidence="1 2">
    <name type="scientific">Microdochium trichocladiopsis</name>
    <dbReference type="NCBI Taxonomy" id="1682393"/>
    <lineage>
        <taxon>Eukaryota</taxon>
        <taxon>Fungi</taxon>
        <taxon>Dikarya</taxon>
        <taxon>Ascomycota</taxon>
        <taxon>Pezizomycotina</taxon>
        <taxon>Sordariomycetes</taxon>
        <taxon>Xylariomycetidae</taxon>
        <taxon>Xylariales</taxon>
        <taxon>Microdochiaceae</taxon>
        <taxon>Microdochium</taxon>
    </lineage>
</organism>
<dbReference type="GeneID" id="70183353"/>
<reference evidence="1" key="1">
    <citation type="journal article" date="2021" name="Nat. Commun.">
        <title>Genetic determinants of endophytism in the Arabidopsis root mycobiome.</title>
        <authorList>
            <person name="Mesny F."/>
            <person name="Miyauchi S."/>
            <person name="Thiergart T."/>
            <person name="Pickel B."/>
            <person name="Atanasova L."/>
            <person name="Karlsson M."/>
            <person name="Huettel B."/>
            <person name="Barry K.W."/>
            <person name="Haridas S."/>
            <person name="Chen C."/>
            <person name="Bauer D."/>
            <person name="Andreopoulos W."/>
            <person name="Pangilinan J."/>
            <person name="LaButti K."/>
            <person name="Riley R."/>
            <person name="Lipzen A."/>
            <person name="Clum A."/>
            <person name="Drula E."/>
            <person name="Henrissat B."/>
            <person name="Kohler A."/>
            <person name="Grigoriev I.V."/>
            <person name="Martin F.M."/>
            <person name="Hacquard S."/>
        </authorList>
    </citation>
    <scope>NUCLEOTIDE SEQUENCE</scope>
    <source>
        <strain evidence="1">MPI-CAGE-CH-0230</strain>
    </source>
</reference>
<keyword evidence="2" id="KW-1185">Reference proteome</keyword>
<dbReference type="Proteomes" id="UP000756346">
    <property type="component" value="Unassembled WGS sequence"/>
</dbReference>
<evidence type="ECO:0000313" key="1">
    <source>
        <dbReference type="EMBL" id="KAH7030606.1"/>
    </source>
</evidence>
<accession>A0A9P8Y7V4</accession>
<sequence>MRGNRPTRDRTYLTRFLSADLELENPRDETGRIKHAALKLIGLCAVLRAGKRSPYSMAHKHASWQVKRIEGLRGQVHTRTDTLYEGDPTDIDFDSLDDIWKTSLLLWISTGPMEDEELMHKGWGLVLVRAGAGTFRRVGIMEAYFENQERALAFSKDFERRRVVVV</sequence>
<proteinExistence type="predicted"/>
<gene>
    <name evidence="1" type="ORF">B0I36DRAFT_322115</name>
</gene>